<comment type="caution">
    <text evidence="1">The sequence shown here is derived from an EMBL/GenBank/DDBJ whole genome shotgun (WGS) entry which is preliminary data.</text>
</comment>
<keyword evidence="2" id="KW-1185">Reference proteome</keyword>
<protein>
    <submittedName>
        <fullName evidence="1">Uncharacterized protein</fullName>
    </submittedName>
</protein>
<name>A0ACC1QV11_9HYPO</name>
<evidence type="ECO:0000313" key="1">
    <source>
        <dbReference type="EMBL" id="KAJ3493656.1"/>
    </source>
</evidence>
<evidence type="ECO:0000313" key="2">
    <source>
        <dbReference type="Proteomes" id="UP001148737"/>
    </source>
</evidence>
<reference evidence="1" key="1">
    <citation type="submission" date="2022-07" db="EMBL/GenBank/DDBJ databases">
        <title>Genome Sequence of Lecanicillium saksenae.</title>
        <authorList>
            <person name="Buettner E."/>
        </authorList>
    </citation>
    <scope>NUCLEOTIDE SEQUENCE</scope>
    <source>
        <strain evidence="1">VT-O1</strain>
    </source>
</reference>
<organism evidence="1 2">
    <name type="scientific">Lecanicillium saksenae</name>
    <dbReference type="NCBI Taxonomy" id="468837"/>
    <lineage>
        <taxon>Eukaryota</taxon>
        <taxon>Fungi</taxon>
        <taxon>Dikarya</taxon>
        <taxon>Ascomycota</taxon>
        <taxon>Pezizomycotina</taxon>
        <taxon>Sordariomycetes</taxon>
        <taxon>Hypocreomycetidae</taxon>
        <taxon>Hypocreales</taxon>
        <taxon>Cordycipitaceae</taxon>
        <taxon>Lecanicillium</taxon>
    </lineage>
</organism>
<sequence length="316" mass="35148">MSTRPSFDSLPLRKDGPPGNAWGLYGDDDELGTLNLLTPENTANAAKQIIDGTRVPTDWPLGAMQPPAFGRQVFKHDIIHKAPRFVNDDIVTFNTQSSTQWDGFRHFAAQKQAAYYNGTTQEQIMNSNRIGTHAWVETGGIVGRGVLLDWAAWAEKKGLKVDLHSEYSITAETLNEVAESQGTTFKQGDILFIRTGFTLSYESLSKEAKTEVGKTTVDGTIGIESSKETLKWIWDNGFAAIAGDQPALEALPFKDREYVLHQWLLPGWGMPIGELFNLQKLSEECQKRQRWTFFFTSMPIYVKGGVASPPNGIAIF</sequence>
<gene>
    <name evidence="1" type="ORF">NLG97_g4601</name>
</gene>
<proteinExistence type="predicted"/>
<dbReference type="EMBL" id="JANAKD010000464">
    <property type="protein sequence ID" value="KAJ3493656.1"/>
    <property type="molecule type" value="Genomic_DNA"/>
</dbReference>
<dbReference type="Proteomes" id="UP001148737">
    <property type="component" value="Unassembled WGS sequence"/>
</dbReference>
<accession>A0ACC1QV11</accession>